<dbReference type="RefSeq" id="WP_098151303.1">
    <property type="nucleotide sequence ID" value="NZ_CADEQB010000012.1"/>
</dbReference>
<evidence type="ECO:0000259" key="1">
    <source>
        <dbReference type="Pfam" id="PF05368"/>
    </source>
</evidence>
<dbReference type="InterPro" id="IPR036291">
    <property type="entry name" value="NAD(P)-bd_dom_sf"/>
</dbReference>
<dbReference type="PANTHER" id="PTHR43162">
    <property type="match status" value="1"/>
</dbReference>
<dbReference type="SUPFAM" id="SSF51735">
    <property type="entry name" value="NAD(P)-binding Rossmann-fold domains"/>
    <property type="match status" value="1"/>
</dbReference>
<evidence type="ECO:0000313" key="2">
    <source>
        <dbReference type="EMBL" id="PEH40823.1"/>
    </source>
</evidence>
<proteinExistence type="predicted"/>
<dbReference type="PANTHER" id="PTHR43162:SF1">
    <property type="entry name" value="PRESTALK A DIFFERENTIATION PROTEIN A"/>
    <property type="match status" value="1"/>
</dbReference>
<dbReference type="InterPro" id="IPR008030">
    <property type="entry name" value="NmrA-like"/>
</dbReference>
<dbReference type="Proteomes" id="UP000220629">
    <property type="component" value="Unassembled WGS sequence"/>
</dbReference>
<organism evidence="2 3">
    <name type="scientific">Burkholderia gladioli</name>
    <name type="common">Pseudomonas marginata</name>
    <name type="synonym">Phytomonas marginata</name>
    <dbReference type="NCBI Taxonomy" id="28095"/>
    <lineage>
        <taxon>Bacteria</taxon>
        <taxon>Pseudomonadati</taxon>
        <taxon>Pseudomonadota</taxon>
        <taxon>Betaproteobacteria</taxon>
        <taxon>Burkholderiales</taxon>
        <taxon>Burkholderiaceae</taxon>
        <taxon>Burkholderia</taxon>
    </lineage>
</organism>
<accession>A0A2A7SBK1</accession>
<dbReference type="Gene3D" id="3.90.25.10">
    <property type="entry name" value="UDP-galactose 4-epimerase, domain 1"/>
    <property type="match status" value="1"/>
</dbReference>
<dbReference type="AlphaFoldDB" id="A0A2A7SBK1"/>
<sequence length="295" mass="30849">MYVILGAAGKVGQTTATALRQASLPVRAVVRDAAQGAALASIGCEVVFADLHDQSALDRALDGAQAVQVLVPLPRDDAQPADTMRKTIDVTARVLAAHRHLHVLALSDYGAELDADTGITKLFHHLEAALREVSPKLTLLRSAEHMQNWARVLPVALSSGVLPSFHDPVDKRFPTISAGDVGVVSARLLRDGPSAAATRIVSVEGPARVTANDVAQSIEKASGRPVKALALPRDQWASALAQGGASEQHAQLIIDLFDAHNAGRIDVEADAGERAFGTTSLDTAIAAMVASANGR</sequence>
<comment type="caution">
    <text evidence="2">The sequence shown here is derived from an EMBL/GenBank/DDBJ whole genome shotgun (WGS) entry which is preliminary data.</text>
</comment>
<dbReference type="Gene3D" id="3.40.50.720">
    <property type="entry name" value="NAD(P)-binding Rossmann-like Domain"/>
    <property type="match status" value="1"/>
</dbReference>
<dbReference type="InterPro" id="IPR051604">
    <property type="entry name" value="Ergot_Alk_Oxidoreductase"/>
</dbReference>
<dbReference type="EMBL" id="PDDY01000001">
    <property type="protein sequence ID" value="PEH40823.1"/>
    <property type="molecule type" value="Genomic_DNA"/>
</dbReference>
<dbReference type="Pfam" id="PF05368">
    <property type="entry name" value="NmrA"/>
    <property type="match status" value="1"/>
</dbReference>
<protein>
    <submittedName>
        <fullName evidence="2">NmrA family transcriptional regulator</fullName>
    </submittedName>
</protein>
<name>A0A2A7SBK1_BURGA</name>
<reference evidence="3" key="1">
    <citation type="submission" date="2017-09" db="EMBL/GenBank/DDBJ databases">
        <title>FDA dAtabase for Regulatory Grade micrObial Sequences (FDA-ARGOS): Supporting development and validation of Infectious Disease Dx tests.</title>
        <authorList>
            <person name="Minogue T."/>
            <person name="Wolcott M."/>
            <person name="Wasieloski L."/>
            <person name="Aguilar W."/>
            <person name="Moore D."/>
            <person name="Tallon L."/>
            <person name="Sadzewicz L."/>
            <person name="Ott S."/>
            <person name="Zhao X."/>
            <person name="Nagaraj S."/>
            <person name="Vavikolanu K."/>
            <person name="Aluvathingal J."/>
            <person name="Nadendla S."/>
            <person name="Sichtig H."/>
        </authorList>
    </citation>
    <scope>NUCLEOTIDE SEQUENCE [LARGE SCALE GENOMIC DNA]</scope>
    <source>
        <strain evidence="3">FDAARGOS_390</strain>
    </source>
</reference>
<evidence type="ECO:0000313" key="3">
    <source>
        <dbReference type="Proteomes" id="UP000220629"/>
    </source>
</evidence>
<feature type="domain" description="NmrA-like" evidence="1">
    <location>
        <begin position="3"/>
        <end position="263"/>
    </location>
</feature>
<gene>
    <name evidence="2" type="ORF">CRM94_00805</name>
</gene>